<dbReference type="InterPro" id="IPR003593">
    <property type="entry name" value="AAA+_ATPase"/>
</dbReference>
<evidence type="ECO:0000313" key="6">
    <source>
        <dbReference type="Proteomes" id="UP001297580"/>
    </source>
</evidence>
<dbReference type="GO" id="GO:0005524">
    <property type="term" value="F:ATP binding"/>
    <property type="evidence" value="ECO:0007669"/>
    <property type="project" value="UniProtKB-KW"/>
</dbReference>
<dbReference type="Gene3D" id="3.40.50.300">
    <property type="entry name" value="P-loop containing nucleotide triphosphate hydrolases"/>
    <property type="match status" value="1"/>
</dbReference>
<dbReference type="PANTHER" id="PTHR43038">
    <property type="entry name" value="ATP-BINDING CASSETTE, SUB-FAMILY H, MEMBER 1"/>
    <property type="match status" value="1"/>
</dbReference>
<feature type="domain" description="ABC transporter" evidence="4">
    <location>
        <begin position="7"/>
        <end position="234"/>
    </location>
</feature>
<evidence type="ECO:0000256" key="1">
    <source>
        <dbReference type="ARBA" id="ARBA00022741"/>
    </source>
</evidence>
<keyword evidence="2" id="KW-0201">Cytochrome c-type biogenesis</keyword>
<evidence type="ECO:0000256" key="2">
    <source>
        <dbReference type="ARBA" id="ARBA00022748"/>
    </source>
</evidence>
<dbReference type="Proteomes" id="UP001297580">
    <property type="component" value="Chromosome"/>
</dbReference>
<keyword evidence="3 5" id="KW-0067">ATP-binding</keyword>
<organism evidence="5 6">
    <name type="scientific">Geobacillus thermodenitrificans</name>
    <dbReference type="NCBI Taxonomy" id="33940"/>
    <lineage>
        <taxon>Bacteria</taxon>
        <taxon>Bacillati</taxon>
        <taxon>Bacillota</taxon>
        <taxon>Bacilli</taxon>
        <taxon>Bacillales</taxon>
        <taxon>Anoxybacillaceae</taxon>
        <taxon>Geobacillus</taxon>
    </lineage>
</organism>
<dbReference type="InterPro" id="IPR005895">
    <property type="entry name" value="ABC_transptr_haem_export_CcmA"/>
</dbReference>
<dbReference type="PROSITE" id="PS00211">
    <property type="entry name" value="ABC_TRANSPORTER_1"/>
    <property type="match status" value="1"/>
</dbReference>
<evidence type="ECO:0000256" key="3">
    <source>
        <dbReference type="ARBA" id="ARBA00022840"/>
    </source>
</evidence>
<dbReference type="SMART" id="SM00382">
    <property type="entry name" value="AAA"/>
    <property type="match status" value="1"/>
</dbReference>
<dbReference type="InterPro" id="IPR027417">
    <property type="entry name" value="P-loop_NTPase"/>
</dbReference>
<dbReference type="SUPFAM" id="SSF52540">
    <property type="entry name" value="P-loop containing nucleoside triphosphate hydrolases"/>
    <property type="match status" value="1"/>
</dbReference>
<accession>A0ABY9QE44</accession>
<gene>
    <name evidence="5" type="primary">ccmA</name>
    <name evidence="5" type="ORF">HSX42_05145</name>
</gene>
<dbReference type="RefSeq" id="WP_008878823.1">
    <property type="nucleotide sequence ID" value="NZ_CP017690.1"/>
</dbReference>
<dbReference type="PANTHER" id="PTHR43038:SF3">
    <property type="entry name" value="ABC TRANSPORTER G FAMILY MEMBER 20 ISOFORM X1"/>
    <property type="match status" value="1"/>
</dbReference>
<dbReference type="NCBIfam" id="TIGR01189">
    <property type="entry name" value="ccmA"/>
    <property type="match status" value="1"/>
</dbReference>
<dbReference type="InterPro" id="IPR003439">
    <property type="entry name" value="ABC_transporter-like_ATP-bd"/>
</dbReference>
<proteinExistence type="predicted"/>
<sequence length="242" mass="26642">MAADPCIQVEHVSKRFGKKIVIDDVSLNVHAGEIFGLLGPSGAGKTTLVRMIAGIDQASEGAVRVLGADMPELTTMKRIGFMAQSDALYGELTALENMQFFASIYGLRGKKKKERIDDMLELVNLADDRKKPVHQYSGGMKRRLSLAIALLHEPEVLILDEPTVGIDPVLRQSIWAELKQIQKRGTAIVVTTHIMDEAEKCGRLGMIRDGRLLAVGRPDELKSETKSQTLEQAFLHFGGVHQ</sequence>
<keyword evidence="6" id="KW-1185">Reference proteome</keyword>
<keyword evidence="1" id="KW-0547">Nucleotide-binding</keyword>
<name>A0ABY9QE44_GEOTD</name>
<evidence type="ECO:0000259" key="4">
    <source>
        <dbReference type="PROSITE" id="PS50893"/>
    </source>
</evidence>
<evidence type="ECO:0000313" key="5">
    <source>
        <dbReference type="EMBL" id="WMV77167.1"/>
    </source>
</evidence>
<reference evidence="5 6" key="1">
    <citation type="submission" date="2023-08" db="EMBL/GenBank/DDBJ databases">
        <title>Complete genome sequence of Geobacillus thermodenitrificans K1041, a genetically tractable strain representative of the genus Geobacillus.</title>
        <authorList>
            <person name="Kani S."/>
            <person name="Suzuki H."/>
        </authorList>
    </citation>
    <scope>NUCLEOTIDE SEQUENCE [LARGE SCALE GENOMIC DNA]</scope>
    <source>
        <strain evidence="5 6">K1041</strain>
    </source>
</reference>
<dbReference type="EMBL" id="CP133461">
    <property type="protein sequence ID" value="WMV77167.1"/>
    <property type="molecule type" value="Genomic_DNA"/>
</dbReference>
<dbReference type="Pfam" id="PF00005">
    <property type="entry name" value="ABC_tran"/>
    <property type="match status" value="1"/>
</dbReference>
<dbReference type="InterPro" id="IPR017871">
    <property type="entry name" value="ABC_transporter-like_CS"/>
</dbReference>
<dbReference type="PROSITE" id="PS50893">
    <property type="entry name" value="ABC_TRANSPORTER_2"/>
    <property type="match status" value="1"/>
</dbReference>
<protein>
    <submittedName>
        <fullName evidence="5">Heme ABC exporter ATP-binding protein CcmA</fullName>
    </submittedName>
</protein>